<dbReference type="Pfam" id="PF09335">
    <property type="entry name" value="VTT_dom"/>
    <property type="match status" value="1"/>
</dbReference>
<organism evidence="9 10">
    <name type="scientific">candidate division WWE3 bacterium CG08_land_8_20_14_0_20_40_13</name>
    <dbReference type="NCBI Taxonomy" id="1975084"/>
    <lineage>
        <taxon>Bacteria</taxon>
        <taxon>Katanobacteria</taxon>
    </lineage>
</organism>
<keyword evidence="3 7" id="KW-1003">Cell membrane</keyword>
<evidence type="ECO:0000256" key="4">
    <source>
        <dbReference type="ARBA" id="ARBA00022692"/>
    </source>
</evidence>
<dbReference type="Proteomes" id="UP000230340">
    <property type="component" value="Unassembled WGS sequence"/>
</dbReference>
<feature type="transmembrane region" description="Helical" evidence="7">
    <location>
        <begin position="168"/>
        <end position="189"/>
    </location>
</feature>
<evidence type="ECO:0000259" key="8">
    <source>
        <dbReference type="Pfam" id="PF09335"/>
    </source>
</evidence>
<accession>A0A2H0XDE6</accession>
<protein>
    <recommendedName>
        <fullName evidence="8">VTT domain-containing protein</fullName>
    </recommendedName>
</protein>
<reference evidence="10" key="1">
    <citation type="submission" date="2017-09" db="EMBL/GenBank/DDBJ databases">
        <title>Depth-based differentiation of microbial function through sediment-hosted aquifers and enrichment of novel symbionts in the deep terrestrial subsurface.</title>
        <authorList>
            <person name="Probst A.J."/>
            <person name="Ladd B."/>
            <person name="Jarett J.K."/>
            <person name="Geller-Mcgrath D.E."/>
            <person name="Sieber C.M.K."/>
            <person name="Emerson J.B."/>
            <person name="Anantharaman K."/>
            <person name="Thomas B.C."/>
            <person name="Malmstrom R."/>
            <person name="Stieglmeier M."/>
            <person name="Klingl A."/>
            <person name="Woyke T."/>
            <person name="Ryan C.M."/>
            <person name="Banfield J.F."/>
        </authorList>
    </citation>
    <scope>NUCLEOTIDE SEQUENCE [LARGE SCALE GENOMIC DNA]</scope>
</reference>
<dbReference type="EMBL" id="PEYT01000023">
    <property type="protein sequence ID" value="PIS22956.1"/>
    <property type="molecule type" value="Genomic_DNA"/>
</dbReference>
<feature type="transmembrane region" description="Helical" evidence="7">
    <location>
        <begin position="51"/>
        <end position="73"/>
    </location>
</feature>
<comment type="similarity">
    <text evidence="2 7">Belongs to the DedA family.</text>
</comment>
<evidence type="ECO:0000256" key="3">
    <source>
        <dbReference type="ARBA" id="ARBA00022475"/>
    </source>
</evidence>
<dbReference type="PANTHER" id="PTHR30353">
    <property type="entry name" value="INNER MEMBRANE PROTEIN DEDA-RELATED"/>
    <property type="match status" value="1"/>
</dbReference>
<evidence type="ECO:0000256" key="1">
    <source>
        <dbReference type="ARBA" id="ARBA00004651"/>
    </source>
</evidence>
<evidence type="ECO:0000256" key="7">
    <source>
        <dbReference type="RuleBase" id="RU367016"/>
    </source>
</evidence>
<dbReference type="GO" id="GO:0005886">
    <property type="term" value="C:plasma membrane"/>
    <property type="evidence" value="ECO:0007669"/>
    <property type="project" value="UniProtKB-SubCell"/>
</dbReference>
<evidence type="ECO:0000256" key="6">
    <source>
        <dbReference type="ARBA" id="ARBA00023136"/>
    </source>
</evidence>
<feature type="transmembrane region" description="Helical" evidence="7">
    <location>
        <begin position="141"/>
        <end position="162"/>
    </location>
</feature>
<dbReference type="InterPro" id="IPR032818">
    <property type="entry name" value="DedA-like"/>
</dbReference>
<proteinExistence type="inferred from homology"/>
<dbReference type="PANTHER" id="PTHR30353:SF0">
    <property type="entry name" value="TRANSMEMBRANE PROTEIN"/>
    <property type="match status" value="1"/>
</dbReference>
<dbReference type="InterPro" id="IPR032816">
    <property type="entry name" value="VTT_dom"/>
</dbReference>
<comment type="subcellular location">
    <subcellularLocation>
        <location evidence="1 7">Cell membrane</location>
        <topology evidence="1 7">Multi-pass membrane protein</topology>
    </subcellularLocation>
</comment>
<keyword evidence="4 7" id="KW-0812">Transmembrane</keyword>
<dbReference type="AlphaFoldDB" id="A0A2H0XDE6"/>
<comment type="caution">
    <text evidence="9">The sequence shown here is derived from an EMBL/GenBank/DDBJ whole genome shotgun (WGS) entry which is preliminary data.</text>
</comment>
<keyword evidence="6 7" id="KW-0472">Membrane</keyword>
<gene>
    <name evidence="9" type="ORF">COT49_02605</name>
</gene>
<keyword evidence="5 7" id="KW-1133">Transmembrane helix</keyword>
<feature type="transmembrane region" description="Helical" evidence="7">
    <location>
        <begin position="12"/>
        <end position="31"/>
    </location>
</feature>
<feature type="domain" description="VTT" evidence="8">
    <location>
        <begin position="31"/>
        <end position="156"/>
    </location>
</feature>
<evidence type="ECO:0000313" key="10">
    <source>
        <dbReference type="Proteomes" id="UP000230340"/>
    </source>
</evidence>
<evidence type="ECO:0000256" key="5">
    <source>
        <dbReference type="ARBA" id="ARBA00022989"/>
    </source>
</evidence>
<sequence length="208" mass="22999">MNLTTILPTIGYLGIFTVVFAESGLLIGFFLPGDSLLFTAGFLASQGIFDIKVLTFLCFIAAVAGDSTGYEIGHKFGRRLFQRKDSAFFHKENLEKAELFYEKHGKKTIILARFIPVIRTFAPIVAGIGNMSYRTFISYNVFGGLFWATGITLIGYFLGSVIPDVDKYLLPIIGVIVIASVAPGISHILKDKKQRDALISFVRGKIFR</sequence>
<evidence type="ECO:0000313" key="9">
    <source>
        <dbReference type="EMBL" id="PIS22956.1"/>
    </source>
</evidence>
<name>A0A2H0XDE6_UNCKA</name>
<evidence type="ECO:0000256" key="2">
    <source>
        <dbReference type="ARBA" id="ARBA00010792"/>
    </source>
</evidence>